<dbReference type="KEGG" id="sals:SLNWT_6095"/>
<protein>
    <recommendedName>
        <fullName evidence="3">Sterol-binding protein</fullName>
    </recommendedName>
</protein>
<proteinExistence type="predicted"/>
<evidence type="ECO:0000313" key="1">
    <source>
        <dbReference type="EMBL" id="AJE86471.1"/>
    </source>
</evidence>
<gene>
    <name evidence="1" type="ORF">SLNWT_6095</name>
</gene>
<dbReference type="InterPro" id="IPR036527">
    <property type="entry name" value="SCP2_sterol-bd_dom_sf"/>
</dbReference>
<evidence type="ECO:0000313" key="2">
    <source>
        <dbReference type="Proteomes" id="UP000031523"/>
    </source>
</evidence>
<dbReference type="SUPFAM" id="SSF55718">
    <property type="entry name" value="SCP-like"/>
    <property type="match status" value="1"/>
</dbReference>
<dbReference type="EMBL" id="CP010519">
    <property type="protein sequence ID" value="AJE86471.1"/>
    <property type="molecule type" value="Genomic_DNA"/>
</dbReference>
<accession>A0A0B5F6G1</accession>
<evidence type="ECO:0008006" key="3">
    <source>
        <dbReference type="Google" id="ProtNLM"/>
    </source>
</evidence>
<sequence>MATVEQCRAALGRLSEQMGRAGGEVRRAAALDRSLSCHLTDHDATFTGRLHEGRIDGLRLHEGPPTAPKAQIRLAMTGDDLVALVDGELHFARAWGSGRVRLEAGLRDLLRLRRLL</sequence>
<organism evidence="1 2">
    <name type="scientific">Streptomyces albus (strain ATCC 21838 / DSM 41398 / FERM P-419 / JCM 4703 / NBRC 107858)</name>
    <dbReference type="NCBI Taxonomy" id="1081613"/>
    <lineage>
        <taxon>Bacteria</taxon>
        <taxon>Bacillati</taxon>
        <taxon>Actinomycetota</taxon>
        <taxon>Actinomycetes</taxon>
        <taxon>Kitasatosporales</taxon>
        <taxon>Streptomycetaceae</taxon>
        <taxon>Streptomyces</taxon>
    </lineage>
</organism>
<keyword evidence="2" id="KW-1185">Reference proteome</keyword>
<reference evidence="1 2" key="1">
    <citation type="submission" date="2015-01" db="EMBL/GenBank/DDBJ databases">
        <title>Enhanced salinomycin production by adjusting the supply of polyketide extender units in Streptomyce albus DSM 41398.</title>
        <authorList>
            <person name="Lu C."/>
        </authorList>
    </citation>
    <scope>NUCLEOTIDE SEQUENCE [LARGE SCALE GENOMIC DNA]</scope>
    <source>
        <strain evidence="2">ATCC 21838 / DSM 41398 / FERM P-419 / JCM 4703 / NBRC 107858</strain>
    </source>
</reference>
<name>A0A0B5F6G1_STRA4</name>
<dbReference type="Proteomes" id="UP000031523">
    <property type="component" value="Chromosome"/>
</dbReference>
<dbReference type="Gene3D" id="3.30.1050.10">
    <property type="entry name" value="SCP2 sterol-binding domain"/>
    <property type="match status" value="1"/>
</dbReference>
<dbReference type="AlphaFoldDB" id="A0A0B5F6G1"/>